<evidence type="ECO:0000256" key="9">
    <source>
        <dbReference type="ARBA" id="ARBA00048649"/>
    </source>
</evidence>
<feature type="domain" description="FAD-binding FR-type" evidence="13">
    <location>
        <begin position="160"/>
        <end position="260"/>
    </location>
</feature>
<dbReference type="PROSITE" id="PS51384">
    <property type="entry name" value="FAD_FR"/>
    <property type="match status" value="1"/>
</dbReference>
<evidence type="ECO:0000256" key="2">
    <source>
        <dbReference type="ARBA" id="ARBA00001974"/>
    </source>
</evidence>
<dbReference type="InterPro" id="IPR017927">
    <property type="entry name" value="FAD-bd_FR_type"/>
</dbReference>
<evidence type="ECO:0000256" key="11">
    <source>
        <dbReference type="RuleBase" id="RU000356"/>
    </source>
</evidence>
<keyword evidence="11" id="KW-0349">Heme</keyword>
<keyword evidence="11" id="KW-0479">Metal-binding</keyword>
<comment type="catalytic activity">
    <reaction evidence="10">
        <text>2 nitric oxide + NADPH + 2 O2 = 2 nitrate + NADP(+) + H(+)</text>
        <dbReference type="Rhea" id="RHEA:19465"/>
        <dbReference type="ChEBI" id="CHEBI:15378"/>
        <dbReference type="ChEBI" id="CHEBI:15379"/>
        <dbReference type="ChEBI" id="CHEBI:16480"/>
        <dbReference type="ChEBI" id="CHEBI:17632"/>
        <dbReference type="ChEBI" id="CHEBI:57783"/>
        <dbReference type="ChEBI" id="CHEBI:58349"/>
        <dbReference type="EC" id="1.14.12.17"/>
    </reaction>
</comment>
<keyword evidence="7" id="KW-0411">Iron-sulfur</keyword>
<evidence type="ECO:0000313" key="14">
    <source>
        <dbReference type="EMBL" id="EGD24775.1"/>
    </source>
</evidence>
<keyword evidence="11" id="KW-0408">Iron</keyword>
<comment type="cofactor">
    <cofactor evidence="2">
        <name>FAD</name>
        <dbReference type="ChEBI" id="CHEBI:57692"/>
    </cofactor>
</comment>
<dbReference type="Pfam" id="PF00175">
    <property type="entry name" value="NAD_binding_1"/>
    <property type="match status" value="1"/>
</dbReference>
<keyword evidence="6" id="KW-0521">NADP</keyword>
<evidence type="ECO:0000256" key="7">
    <source>
        <dbReference type="ARBA" id="ARBA00023014"/>
    </source>
</evidence>
<evidence type="ECO:0000256" key="3">
    <source>
        <dbReference type="ARBA" id="ARBA00006401"/>
    </source>
</evidence>
<dbReference type="InterPro" id="IPR008333">
    <property type="entry name" value="Cbr1-like_FAD-bd_dom"/>
</dbReference>
<evidence type="ECO:0000256" key="6">
    <source>
        <dbReference type="ARBA" id="ARBA00022857"/>
    </source>
</evidence>
<dbReference type="PRINTS" id="PR00410">
    <property type="entry name" value="PHEHYDRXLASE"/>
</dbReference>
<dbReference type="GO" id="GO:0008941">
    <property type="term" value="F:nitric oxide dioxygenase NAD(P)H activity"/>
    <property type="evidence" value="ECO:0007669"/>
    <property type="project" value="UniProtKB-EC"/>
</dbReference>
<dbReference type="InterPro" id="IPR050415">
    <property type="entry name" value="MRET"/>
</dbReference>
<protein>
    <recommendedName>
        <fullName evidence="4">nitric oxide dioxygenase</fullName>
        <ecNumber evidence="4">1.14.12.17</ecNumber>
    </recommendedName>
</protein>
<evidence type="ECO:0000256" key="1">
    <source>
        <dbReference type="ARBA" id="ARBA00001970"/>
    </source>
</evidence>
<sequence>MPVGFPRPGQEHAREDDVDTAEIGLIRSLFTTVTASPGHRDRFARTFYTQFFGRLPQCRSLFPAGMDAQRAKLVSAVEFIVRGLDDTDRLLPFLAQLGRDHRKYGVEREHYAAAGNALLDAARDVDSDEPWSPESDAAWREMIALITTTMSDAADADDFPALWGATVVGHERVLRDLAIIRLECDSPIPYAAGQYVSVQIPQRPQMWRYLSPAIPTNPFGQIEFHVRRVSGGWVSPAMVNETAVGDRWQISSPLGGLHVDLASDRDVLMIAGGTGLAPLRAQVMDMAHRGINPRVHLFVGGAYPCDLYDIETLWHLSLSNPWLTIVPVTEEDENPWWHPYPVLEPPHGLHQRLRGPIGAVVSRFGSWADRQVQICGSPSMVKTTAYALQRAGTPVEAISHDPLR</sequence>
<dbReference type="Gene3D" id="3.40.50.80">
    <property type="entry name" value="Nucleotide-binding domain of ferredoxin-NADP reductase (FNR) module"/>
    <property type="match status" value="1"/>
</dbReference>
<comment type="similarity">
    <text evidence="11">Belongs to the globin family.</text>
</comment>
<proteinExistence type="inferred from homology"/>
<dbReference type="Pfam" id="PF00042">
    <property type="entry name" value="Globin"/>
    <property type="match status" value="1"/>
</dbReference>
<dbReference type="GO" id="GO:0005344">
    <property type="term" value="F:oxygen carrier activity"/>
    <property type="evidence" value="ECO:0007669"/>
    <property type="project" value="UniProtKB-KW"/>
</dbReference>
<evidence type="ECO:0000259" key="13">
    <source>
        <dbReference type="PROSITE" id="PS51384"/>
    </source>
</evidence>
<dbReference type="SUPFAM" id="SSF52343">
    <property type="entry name" value="Ferredoxin reductase-like, C-terminal NADP-linked domain"/>
    <property type="match status" value="1"/>
</dbReference>
<dbReference type="InterPro" id="IPR009050">
    <property type="entry name" value="Globin-like_sf"/>
</dbReference>
<dbReference type="InterPro" id="IPR012292">
    <property type="entry name" value="Globin/Proto"/>
</dbReference>
<evidence type="ECO:0000256" key="4">
    <source>
        <dbReference type="ARBA" id="ARBA00012229"/>
    </source>
</evidence>
<evidence type="ECO:0000256" key="10">
    <source>
        <dbReference type="ARBA" id="ARBA00049433"/>
    </source>
</evidence>
<evidence type="ECO:0000256" key="5">
    <source>
        <dbReference type="ARBA" id="ARBA00022714"/>
    </source>
</evidence>
<dbReference type="Gene3D" id="1.10.490.10">
    <property type="entry name" value="Globins"/>
    <property type="match status" value="1"/>
</dbReference>
<keyword evidence="11" id="KW-0813">Transport</keyword>
<dbReference type="InterPro" id="IPR017938">
    <property type="entry name" value="Riboflavin_synthase-like_b-brl"/>
</dbReference>
<dbReference type="Gene3D" id="2.40.30.10">
    <property type="entry name" value="Translation factors"/>
    <property type="match status" value="1"/>
</dbReference>
<dbReference type="InterPro" id="IPR039261">
    <property type="entry name" value="FNR_nucleotide-bd"/>
</dbReference>
<gene>
    <name evidence="14" type="ORF">HMPREF0724_11310</name>
</gene>
<name>E9SZ18_RHOHA</name>
<dbReference type="CDD" id="cd06187">
    <property type="entry name" value="O2ase_reductase_like"/>
    <property type="match status" value="1"/>
</dbReference>
<dbReference type="Proteomes" id="UP000004245">
    <property type="component" value="Unassembled WGS sequence"/>
</dbReference>
<dbReference type="PANTHER" id="PTHR47354">
    <property type="entry name" value="NADH OXIDOREDUCTASE HCR"/>
    <property type="match status" value="1"/>
</dbReference>
<dbReference type="STRING" id="43767.A6I91_07550"/>
<dbReference type="Pfam" id="PF00970">
    <property type="entry name" value="FAD_binding_6"/>
    <property type="match status" value="1"/>
</dbReference>
<keyword evidence="8" id="KW-0520">NAD</keyword>
<dbReference type="PROSITE" id="PS01033">
    <property type="entry name" value="GLOBIN"/>
    <property type="match status" value="1"/>
</dbReference>
<dbReference type="HOGENOM" id="CLU_026437_2_1_11"/>
<comment type="caution">
    <text evidence="14">The sequence shown here is derived from an EMBL/GenBank/DDBJ whole genome shotgun (WGS) entry which is preliminary data.</text>
</comment>
<dbReference type="SUPFAM" id="SSF63380">
    <property type="entry name" value="Riboflavin synthase domain-like"/>
    <property type="match status" value="1"/>
</dbReference>
<comment type="cofactor">
    <cofactor evidence="1">
        <name>heme b</name>
        <dbReference type="ChEBI" id="CHEBI:60344"/>
    </cofactor>
</comment>
<comment type="catalytic activity">
    <reaction evidence="9">
        <text>2 nitric oxide + NADH + 2 O2 = 2 nitrate + NAD(+) + H(+)</text>
        <dbReference type="Rhea" id="RHEA:19469"/>
        <dbReference type="ChEBI" id="CHEBI:15378"/>
        <dbReference type="ChEBI" id="CHEBI:15379"/>
        <dbReference type="ChEBI" id="CHEBI:16480"/>
        <dbReference type="ChEBI" id="CHEBI:17632"/>
        <dbReference type="ChEBI" id="CHEBI:57540"/>
        <dbReference type="ChEBI" id="CHEBI:57945"/>
        <dbReference type="EC" id="1.14.12.17"/>
    </reaction>
</comment>
<evidence type="ECO:0000313" key="15">
    <source>
        <dbReference type="Proteomes" id="UP000004245"/>
    </source>
</evidence>
<dbReference type="EMBL" id="ADNW02000007">
    <property type="protein sequence ID" value="EGD24775.1"/>
    <property type="molecule type" value="Genomic_DNA"/>
</dbReference>
<feature type="domain" description="Globin" evidence="12">
    <location>
        <begin position="17"/>
        <end position="155"/>
    </location>
</feature>
<keyword evidence="11" id="KW-0561">Oxygen transport</keyword>
<dbReference type="SUPFAM" id="SSF46458">
    <property type="entry name" value="Globin-like"/>
    <property type="match status" value="1"/>
</dbReference>
<dbReference type="PANTHER" id="PTHR47354:SF5">
    <property type="entry name" value="PROTEIN RFBI"/>
    <property type="match status" value="1"/>
</dbReference>
<dbReference type="EC" id="1.14.12.17" evidence="4"/>
<dbReference type="GO" id="GO:0019825">
    <property type="term" value="F:oxygen binding"/>
    <property type="evidence" value="ECO:0007669"/>
    <property type="project" value="InterPro"/>
</dbReference>
<dbReference type="InterPro" id="IPR000971">
    <property type="entry name" value="Globin"/>
</dbReference>
<comment type="similarity">
    <text evidence="3">In the C-terminal section; belongs to the flavoprotein pyridine nucleotide cytochrome reductase family.</text>
</comment>
<accession>E9SZ18</accession>
<dbReference type="GO" id="GO:0051537">
    <property type="term" value="F:2 iron, 2 sulfur cluster binding"/>
    <property type="evidence" value="ECO:0007669"/>
    <property type="project" value="UniProtKB-KW"/>
</dbReference>
<dbReference type="InterPro" id="IPR001433">
    <property type="entry name" value="OxRdtase_FAD/NAD-bd"/>
</dbReference>
<organism evidence="14 15">
    <name type="scientific">Prescottella equi ATCC 33707</name>
    <dbReference type="NCBI Taxonomy" id="525370"/>
    <lineage>
        <taxon>Bacteria</taxon>
        <taxon>Bacillati</taxon>
        <taxon>Actinomycetota</taxon>
        <taxon>Actinomycetes</taxon>
        <taxon>Mycobacteriales</taxon>
        <taxon>Nocardiaceae</taxon>
        <taxon>Prescottella</taxon>
    </lineage>
</organism>
<dbReference type="AlphaFoldDB" id="E9SZ18"/>
<dbReference type="CDD" id="cd19753">
    <property type="entry name" value="Mb-like_oxidoreductase"/>
    <property type="match status" value="1"/>
</dbReference>
<evidence type="ECO:0000256" key="8">
    <source>
        <dbReference type="ARBA" id="ARBA00023027"/>
    </source>
</evidence>
<keyword evidence="15" id="KW-1185">Reference proteome</keyword>
<evidence type="ECO:0000259" key="12">
    <source>
        <dbReference type="PROSITE" id="PS01033"/>
    </source>
</evidence>
<keyword evidence="5" id="KW-0001">2Fe-2S</keyword>
<dbReference type="GO" id="GO:0020037">
    <property type="term" value="F:heme binding"/>
    <property type="evidence" value="ECO:0007669"/>
    <property type="project" value="InterPro"/>
</dbReference>
<reference evidence="14" key="1">
    <citation type="submission" date="2011-01" db="EMBL/GenBank/DDBJ databases">
        <authorList>
            <person name="Muzny D."/>
            <person name="Qin X."/>
            <person name="Buhay C."/>
            <person name="Dugan-Rocha S."/>
            <person name="Ding Y."/>
            <person name="Chen G."/>
            <person name="Hawes A."/>
            <person name="Holder M."/>
            <person name="Jhangiani S."/>
            <person name="Johnson A."/>
            <person name="Khan Z."/>
            <person name="Li Z."/>
            <person name="Liu W."/>
            <person name="Liu X."/>
            <person name="Perez L."/>
            <person name="Shen H."/>
            <person name="Wang Q."/>
            <person name="Watt J."/>
            <person name="Xi L."/>
            <person name="Xin Y."/>
            <person name="Zhou J."/>
            <person name="Deng J."/>
            <person name="Jiang H."/>
            <person name="Liu Y."/>
            <person name="Qu J."/>
            <person name="Song X.-Z."/>
            <person name="Zhang L."/>
            <person name="Villasana D."/>
            <person name="Johnson A."/>
            <person name="Liu J."/>
            <person name="Liyanage D."/>
            <person name="Lorensuhewa L."/>
            <person name="Robinson T."/>
            <person name="Song A."/>
            <person name="Song B.-B."/>
            <person name="Dinh H."/>
            <person name="Thornton R."/>
            <person name="Coyle M."/>
            <person name="Francisco L."/>
            <person name="Jackson L."/>
            <person name="Javaid M."/>
            <person name="Korchina V."/>
            <person name="Kovar C."/>
            <person name="Mata R."/>
            <person name="Mathew T."/>
            <person name="Ngo R."/>
            <person name="Nguyen L."/>
            <person name="Nguyen N."/>
            <person name="Okwuonu G."/>
            <person name="Ongeri F."/>
            <person name="Pham C."/>
            <person name="Simmons D."/>
            <person name="Wilczek-Boney K."/>
            <person name="Hale W."/>
            <person name="Jakkamsetti A."/>
            <person name="Pham P."/>
            <person name="Ruth R."/>
            <person name="San Lucas F."/>
            <person name="Warren J."/>
            <person name="Zhang J."/>
            <person name="Zhao Z."/>
            <person name="Zhou C."/>
            <person name="Zhu D."/>
            <person name="Lee S."/>
            <person name="Bess C."/>
            <person name="Blankenburg K."/>
            <person name="Forbes L."/>
            <person name="Fu Q."/>
            <person name="Gubbala S."/>
            <person name="Hirani K."/>
            <person name="Jayaseelan J.C."/>
            <person name="Lara F."/>
            <person name="Munidasa M."/>
            <person name="Palculict T."/>
            <person name="Patil S."/>
            <person name="Pu L.-L."/>
            <person name="Saada N."/>
            <person name="Tang L."/>
            <person name="Weissenberger G."/>
            <person name="Zhu Y."/>
            <person name="Hemphill L."/>
            <person name="Shang Y."/>
            <person name="Youmans B."/>
            <person name="Ayvaz T."/>
            <person name="Ross M."/>
            <person name="Santibanez J."/>
            <person name="Aqrawi P."/>
            <person name="Gross S."/>
            <person name="Joshi V."/>
            <person name="Fowler G."/>
            <person name="Nazareth L."/>
            <person name="Reid J."/>
            <person name="Worley K."/>
            <person name="Petrosino J."/>
            <person name="Highlander S."/>
            <person name="Gibbs R."/>
        </authorList>
    </citation>
    <scope>NUCLEOTIDE SEQUENCE [LARGE SCALE GENOMIC DNA]</scope>
    <source>
        <strain evidence="14">ATCC 33707</strain>
    </source>
</reference>